<dbReference type="InterPro" id="IPR016024">
    <property type="entry name" value="ARM-type_fold"/>
</dbReference>
<feature type="compositionally biased region" description="Polar residues" evidence="1">
    <location>
        <begin position="1387"/>
        <end position="1404"/>
    </location>
</feature>
<gene>
    <name evidence="2" type="ORF">L210DRAFT_3657946</name>
</gene>
<feature type="region of interest" description="Disordered" evidence="1">
    <location>
        <begin position="1"/>
        <end position="36"/>
    </location>
</feature>
<name>A0AAD4G605_BOLED</name>
<sequence length="1432" mass="160738">MAKKKGTTIDGGGISKDATTGRTKSGTKKTKKTKVGDTLVLDSRPSGEGRLEASVQHKISMDDRAHKAIFGYARLDLIANRSDVRFGTWNPRPLKQDQVNRLVQSFLTKGADRFAYSKAIPLVLSKTDVKGGSYRTTYEPGLEPNRYLPLLEVAEEVKGKRILIAAGGQHRLHAIIQWRKMLTKKYNEMESYREELEQKDSETVTEAEIQYENKTMKPKRDSLRETLALGGQWMVILYDAALVTLDLGLHLSENQSEHVYRQTPEEALIHLFRTMKVAEKTHLDVDLMDGVTGTPRLCADMLSQEYIWDFIERVEPMGLHMIDGKHDMKLMRLHRTLLGTSGGVLAYMVAQMEDYVLQCFNTAPLDDKVVDAILDNIVNCEAEEWKEASSELRKTYLEMQKTQAKSGMKGSRGAGYAIRECMDCAFVQHLGAQSPVENLFANQRSHRWQRAVLDYYDQLIQDLPKVIESILQMDAPIDAVEREALESLKWCVAKIKILRCVIENSDVEKSKIALPFMTRSVYSHMVKKLEVIDNALKEVRTHTSFHTRCISRISTGTGNAGITLSQRVTYPAFLRVLEMRESHCLAESHVTHFRTVAKCGKGDSSQSIHSDIGFVLQFCCWWEPFIEMVPIIGKYWRPGSPSAAAVRAIRGHSDIEEKRRSQAVRAIIHIVWEDYASFVNMQIQLKDLSPPPRIDVQKKLLSVFGVTVDGTQTKDQREARQAVAAIAADNKQDGTSTTTTSGKGKYKAKARGKTKDSKAAGKKRAQASSEEEEEDDDEDDEEVDEDEDEDSAYLDSNEDDDEDEDNGGKRKERARIRQENTLKKHIAAIAKNDEFTETHRIITGKKADGTSDKRVTGGPPLNFDRPPNFLHSWKKVSRLSNDYNRVAMRGLALIDSTTWEWKSTPTNSFARVMRTFAAAAIAESAAIIAYRHELLLCNEDSGASTLRLQAQNVVRGFLAKRDKGQTSQMYQTTLKDIVGSASQGRKKGEGSILTEGKLPPPGYITWADGVYIIEPTNSVTEHVIEEELPRLQRERELGSQERSVQKVIDGVQNSRVAWYDPTNCALARDKPPLDAKVAAALHSLVEALSLNAYRQRVMETRTLEFDIDNAMAPRERLHINVRSDMQGENGVDDRFVMGAPKMFHQFDIPQKIESIEHLEELMRRYSRWVEAKSMRPFKFANEKPSEVEEDDNEASGDEQSEGNREDGDVVDAAGSVHEPPPVSEVSFCEDNEDSEQPNFNHTKFDVDTYMYDALPVDSNGEFLSDSDNAPPSNQLALRATTEDEGTTNTLAPKSMIRHHRPGPILGGVEEVNEDSIDAESSQKERDPIDDYTTINDNNDDGNRIDDLVSTQIVTTSPHARGSKENRKRALTTSSTSSKDGKPAEPTLTGSPPVTTKSFSKSPLSISRRRATTHDYAVPLDYIARTHDARQNV</sequence>
<reference evidence="2" key="1">
    <citation type="submission" date="2019-10" db="EMBL/GenBank/DDBJ databases">
        <authorList>
            <consortium name="DOE Joint Genome Institute"/>
            <person name="Kuo A."/>
            <person name="Miyauchi S."/>
            <person name="Kiss E."/>
            <person name="Drula E."/>
            <person name="Kohler A."/>
            <person name="Sanchez-Garcia M."/>
            <person name="Andreopoulos B."/>
            <person name="Barry K.W."/>
            <person name="Bonito G."/>
            <person name="Buee M."/>
            <person name="Carver A."/>
            <person name="Chen C."/>
            <person name="Cichocki N."/>
            <person name="Clum A."/>
            <person name="Culley D."/>
            <person name="Crous P.W."/>
            <person name="Fauchery L."/>
            <person name="Girlanda M."/>
            <person name="Hayes R."/>
            <person name="Keri Z."/>
            <person name="LaButti K."/>
            <person name="Lipzen A."/>
            <person name="Lombard V."/>
            <person name="Magnuson J."/>
            <person name="Maillard F."/>
            <person name="Morin E."/>
            <person name="Murat C."/>
            <person name="Nolan M."/>
            <person name="Ohm R."/>
            <person name="Pangilinan J."/>
            <person name="Pereira M."/>
            <person name="Perotto S."/>
            <person name="Peter M."/>
            <person name="Riley R."/>
            <person name="Sitrit Y."/>
            <person name="Stielow B."/>
            <person name="Szollosi G."/>
            <person name="Zifcakova L."/>
            <person name="Stursova M."/>
            <person name="Spatafora J.W."/>
            <person name="Tedersoo L."/>
            <person name="Vaario L.-M."/>
            <person name="Yamada A."/>
            <person name="Yan M."/>
            <person name="Wang P."/>
            <person name="Xu J."/>
            <person name="Bruns T."/>
            <person name="Baldrian P."/>
            <person name="Vilgalys R."/>
            <person name="Henrissat B."/>
            <person name="Grigoriev I.V."/>
            <person name="Hibbett D."/>
            <person name="Nagy L.G."/>
            <person name="Martin F.M."/>
        </authorList>
    </citation>
    <scope>NUCLEOTIDE SEQUENCE</scope>
    <source>
        <strain evidence="2">BED1</strain>
    </source>
</reference>
<evidence type="ECO:0000313" key="3">
    <source>
        <dbReference type="Proteomes" id="UP001194468"/>
    </source>
</evidence>
<feature type="compositionally biased region" description="Low complexity" evidence="1">
    <location>
        <begin position="15"/>
        <end position="24"/>
    </location>
</feature>
<accession>A0AAD4G605</accession>
<evidence type="ECO:0000313" key="2">
    <source>
        <dbReference type="EMBL" id="KAF8415089.1"/>
    </source>
</evidence>
<dbReference type="SUPFAM" id="SSF48371">
    <property type="entry name" value="ARM repeat"/>
    <property type="match status" value="1"/>
</dbReference>
<feature type="region of interest" description="Disordered" evidence="1">
    <location>
        <begin position="730"/>
        <end position="817"/>
    </location>
</feature>
<dbReference type="Proteomes" id="UP001194468">
    <property type="component" value="Unassembled WGS sequence"/>
</dbReference>
<reference evidence="2" key="2">
    <citation type="journal article" date="2020" name="Nat. Commun.">
        <title>Large-scale genome sequencing of mycorrhizal fungi provides insights into the early evolution of symbiotic traits.</title>
        <authorList>
            <person name="Miyauchi S."/>
            <person name="Kiss E."/>
            <person name="Kuo A."/>
            <person name="Drula E."/>
            <person name="Kohler A."/>
            <person name="Sanchez-Garcia M."/>
            <person name="Morin E."/>
            <person name="Andreopoulos B."/>
            <person name="Barry K.W."/>
            <person name="Bonito G."/>
            <person name="Buee M."/>
            <person name="Carver A."/>
            <person name="Chen C."/>
            <person name="Cichocki N."/>
            <person name="Clum A."/>
            <person name="Culley D."/>
            <person name="Crous P.W."/>
            <person name="Fauchery L."/>
            <person name="Girlanda M."/>
            <person name="Hayes R.D."/>
            <person name="Keri Z."/>
            <person name="LaButti K."/>
            <person name="Lipzen A."/>
            <person name="Lombard V."/>
            <person name="Magnuson J."/>
            <person name="Maillard F."/>
            <person name="Murat C."/>
            <person name="Nolan M."/>
            <person name="Ohm R.A."/>
            <person name="Pangilinan J."/>
            <person name="Pereira M.F."/>
            <person name="Perotto S."/>
            <person name="Peter M."/>
            <person name="Pfister S."/>
            <person name="Riley R."/>
            <person name="Sitrit Y."/>
            <person name="Stielow J.B."/>
            <person name="Szollosi G."/>
            <person name="Zifcakova L."/>
            <person name="Stursova M."/>
            <person name="Spatafora J.W."/>
            <person name="Tedersoo L."/>
            <person name="Vaario L.M."/>
            <person name="Yamada A."/>
            <person name="Yan M."/>
            <person name="Wang P."/>
            <person name="Xu J."/>
            <person name="Bruns T."/>
            <person name="Baldrian P."/>
            <person name="Vilgalys R."/>
            <person name="Dunand C."/>
            <person name="Henrissat B."/>
            <person name="Grigoriev I.V."/>
            <person name="Hibbett D."/>
            <person name="Nagy L.G."/>
            <person name="Martin F.M."/>
        </authorList>
    </citation>
    <scope>NUCLEOTIDE SEQUENCE</scope>
    <source>
        <strain evidence="2">BED1</strain>
    </source>
</reference>
<organism evidence="2 3">
    <name type="scientific">Boletus edulis BED1</name>
    <dbReference type="NCBI Taxonomy" id="1328754"/>
    <lineage>
        <taxon>Eukaryota</taxon>
        <taxon>Fungi</taxon>
        <taxon>Dikarya</taxon>
        <taxon>Basidiomycota</taxon>
        <taxon>Agaricomycotina</taxon>
        <taxon>Agaricomycetes</taxon>
        <taxon>Agaricomycetidae</taxon>
        <taxon>Boletales</taxon>
        <taxon>Boletineae</taxon>
        <taxon>Boletaceae</taxon>
        <taxon>Boletoideae</taxon>
        <taxon>Boletus</taxon>
    </lineage>
</organism>
<evidence type="ECO:0000256" key="1">
    <source>
        <dbReference type="SAM" id="MobiDB-lite"/>
    </source>
</evidence>
<dbReference type="EMBL" id="WHUW01000373">
    <property type="protein sequence ID" value="KAF8415089.1"/>
    <property type="molecule type" value="Genomic_DNA"/>
</dbReference>
<feature type="compositionally biased region" description="Polar residues" evidence="1">
    <location>
        <begin position="1348"/>
        <end position="1357"/>
    </location>
</feature>
<feature type="compositionally biased region" description="Acidic residues" evidence="1">
    <location>
        <begin position="1187"/>
        <end position="1200"/>
    </location>
</feature>
<keyword evidence="3" id="KW-1185">Reference proteome</keyword>
<proteinExistence type="predicted"/>
<feature type="region of interest" description="Disordered" evidence="1">
    <location>
        <begin position="1179"/>
        <end position="1240"/>
    </location>
</feature>
<feature type="compositionally biased region" description="Acidic residues" evidence="1">
    <location>
        <begin position="769"/>
        <end position="805"/>
    </location>
</feature>
<protein>
    <submittedName>
        <fullName evidence="2">Uncharacterized protein</fullName>
    </submittedName>
</protein>
<feature type="compositionally biased region" description="Low complexity" evidence="1">
    <location>
        <begin position="730"/>
        <end position="743"/>
    </location>
</feature>
<feature type="region of interest" description="Disordered" evidence="1">
    <location>
        <begin position="1294"/>
        <end position="1417"/>
    </location>
</feature>
<comment type="caution">
    <text evidence="2">The sequence shown here is derived from an EMBL/GenBank/DDBJ whole genome shotgun (WGS) entry which is preliminary data.</text>
</comment>